<evidence type="ECO:0000313" key="3">
    <source>
        <dbReference type="EMBL" id="MCA8383396.1"/>
    </source>
</evidence>
<dbReference type="AlphaFoldDB" id="A0AAW4TNF0"/>
<keyword evidence="3" id="KW-0378">Hydrolase</keyword>
<dbReference type="Gene3D" id="3.40.50.300">
    <property type="entry name" value="P-loop containing nucleotide triphosphate hydrolases"/>
    <property type="match status" value="1"/>
</dbReference>
<dbReference type="GO" id="GO:0003677">
    <property type="term" value="F:DNA binding"/>
    <property type="evidence" value="ECO:0007669"/>
    <property type="project" value="InterPro"/>
</dbReference>
<dbReference type="InterPro" id="IPR006935">
    <property type="entry name" value="Helicase/UvrB_N"/>
</dbReference>
<keyword evidence="3" id="KW-0347">Helicase</keyword>
<dbReference type="SUPFAM" id="SSF52540">
    <property type="entry name" value="P-loop containing nucleoside triphosphate hydrolases"/>
    <property type="match status" value="2"/>
</dbReference>
<evidence type="ECO:0000259" key="2">
    <source>
        <dbReference type="PROSITE" id="PS51192"/>
    </source>
</evidence>
<proteinExistence type="predicted"/>
<accession>A0AAW4TNF0</accession>
<dbReference type="PROSITE" id="PS51192">
    <property type="entry name" value="HELICASE_ATP_BIND_1"/>
    <property type="match status" value="1"/>
</dbReference>
<evidence type="ECO:0000256" key="1">
    <source>
        <dbReference type="SAM" id="MobiDB-lite"/>
    </source>
</evidence>
<dbReference type="GO" id="GO:0005524">
    <property type="term" value="F:ATP binding"/>
    <property type="evidence" value="ECO:0007669"/>
    <property type="project" value="InterPro"/>
</dbReference>
<dbReference type="InterPro" id="IPR014001">
    <property type="entry name" value="Helicase_ATP-bd"/>
</dbReference>
<dbReference type="PANTHER" id="PTHR47396:SF1">
    <property type="entry name" value="ATP-DEPENDENT HELICASE IRC3-RELATED"/>
    <property type="match status" value="1"/>
</dbReference>
<sequence length="1222" mass="135261">MDLLTTPGTGRSTGGVVTLTVSAAERSKIAKTYSKAMEDLNALKFWRDGAKGGYRPKRGLWMPQRRAVALGHAYLASRRHAAADTPREAALIKMPTGTGKTGVIATLACTSPLVKKVLILTPRAGLVHQMKYDLSFRFWSRSVGGVYHDCQLHENLKQEEIDRLTASVKNGKMAPVRVLAADEYEKIWKERNQERQILVSTFNALHLILGIKAPPHRSMYGRDQRPVASSLQGLEDGMTADECLEAFQGLLKSVDLVIVDEGHHEPAYSWAQAVRAIGKPTIIFSATPYRNDYKYFEIDGNFVFNLPWQEAVREKLIREVVFAQPVAASPGKLPTGRAARVSSAAAKSERHNPQSFVDEFAATLAQLPAGKKAIVHAGTFASLKALQRAFFDKGEATVLIHDAYKGKEELECSDLDGLPGAAKQQLKELRFLQVRQTERSTAAQHARIWMHQSKLMEGIDDSTFIEIWLYDGLGSARLVVQQIGRAIRRPNLADPTGQVATIRGSSKRLDRYESAPTVAEQTQRRWNEYLAYEEYAAQRSDIAFIAETQLIASVKRTAPAVQYIAGEFKGGHLLDQNPTMAAFVLPRRAVVCRVRGVLKHEPSAIPNEFLDELQASCCEAMQLEERFDIVAVSAPAGDVYRDVRLIRYLAWDNSPYLASHHIPEWRLGVMAIVRAGRYIFLIDTEGICIDHDRLGLLSPEPVELKRLFARTPDGAIPAANATRIVETVASGLDTSELGLRSISVRKHALDEGYFDLAETSQVPTSVRGFGQLGNKSARRRLSLSRSSVADATNKHLLVKDYVEWARVVGNTMADGSIQPHGYFDRFAREVPPLDQDAGVPQSILLDLWELLETATETQEERAWDSEEVKELLKYDTCCEITNRSADPMEPPRYIFNFGPHEVEIKYIYRSAIPSTGRYSISSSGLDNAVAEPNAPSGGTEAEADNTVFGRTLSASLTRLINQEQSFRIVTSARGVVYSKSHFYKPEINEALMSILEPCPMVDLVVSEKGDTRLDNSADWGTKTLFGLVYGWINGAPAGDVEFAKDLQRCTTVICDDRTDETADFYAIDPVARRVLIVHGKADNGAAGVSARKLQDVTRQAVASLAFAGSSRREFPFSAKWDADWKVVLQDAGDAEVNKPRIVTAAIPAPTPVEAHALLLKVLADPTYKKEIVMLTSGLLSRAEALTTLTSTDQRHLQFLYFLAGVRSTFDRAGVRYRIVCNK</sequence>
<dbReference type="PANTHER" id="PTHR47396">
    <property type="entry name" value="TYPE I RESTRICTION ENZYME ECOKI R PROTEIN"/>
    <property type="match status" value="1"/>
</dbReference>
<evidence type="ECO:0000313" key="4">
    <source>
        <dbReference type="Proteomes" id="UP001199070"/>
    </source>
</evidence>
<dbReference type="InterPro" id="IPR027417">
    <property type="entry name" value="P-loop_NTPase"/>
</dbReference>
<keyword evidence="3" id="KW-0067">ATP-binding</keyword>
<dbReference type="GO" id="GO:0004386">
    <property type="term" value="F:helicase activity"/>
    <property type="evidence" value="ECO:0007669"/>
    <property type="project" value="UniProtKB-KW"/>
</dbReference>
<gene>
    <name evidence="3" type="ORF">LGN22_31260</name>
</gene>
<protein>
    <submittedName>
        <fullName evidence="3">DEAD/DEAH box helicase family protein</fullName>
    </submittedName>
</protein>
<dbReference type="RefSeq" id="WP_226135958.1">
    <property type="nucleotide sequence ID" value="NZ_JAIZTC010000012.1"/>
</dbReference>
<feature type="domain" description="Helicase ATP-binding" evidence="2">
    <location>
        <begin position="81"/>
        <end position="306"/>
    </location>
</feature>
<dbReference type="Pfam" id="PF04851">
    <property type="entry name" value="ResIII"/>
    <property type="match status" value="1"/>
</dbReference>
<dbReference type="SMART" id="SM00487">
    <property type="entry name" value="DEXDc"/>
    <property type="match status" value="1"/>
</dbReference>
<name>A0AAW4TNF0_9BURK</name>
<dbReference type="GO" id="GO:0016787">
    <property type="term" value="F:hydrolase activity"/>
    <property type="evidence" value="ECO:0007669"/>
    <property type="project" value="InterPro"/>
</dbReference>
<dbReference type="Proteomes" id="UP001199070">
    <property type="component" value="Unassembled WGS sequence"/>
</dbReference>
<keyword evidence="3" id="KW-0547">Nucleotide-binding</keyword>
<dbReference type="EMBL" id="JAIZTC010000012">
    <property type="protein sequence ID" value="MCA8383396.1"/>
    <property type="molecule type" value="Genomic_DNA"/>
</dbReference>
<comment type="caution">
    <text evidence="3">The sequence shown here is derived from an EMBL/GenBank/DDBJ whole genome shotgun (WGS) entry which is preliminary data.</text>
</comment>
<organism evidence="3 4">
    <name type="scientific">Burkholderia cenocepacia</name>
    <dbReference type="NCBI Taxonomy" id="95486"/>
    <lineage>
        <taxon>Bacteria</taxon>
        <taxon>Pseudomonadati</taxon>
        <taxon>Pseudomonadota</taxon>
        <taxon>Betaproteobacteria</taxon>
        <taxon>Burkholderiales</taxon>
        <taxon>Burkholderiaceae</taxon>
        <taxon>Burkholderia</taxon>
        <taxon>Burkholderia cepacia complex</taxon>
    </lineage>
</organism>
<dbReference type="GO" id="GO:0005829">
    <property type="term" value="C:cytosol"/>
    <property type="evidence" value="ECO:0007669"/>
    <property type="project" value="TreeGrafter"/>
</dbReference>
<dbReference type="InterPro" id="IPR050742">
    <property type="entry name" value="Helicase_Restrict-Modif_Enz"/>
</dbReference>
<feature type="region of interest" description="Disordered" evidence="1">
    <location>
        <begin position="923"/>
        <end position="943"/>
    </location>
</feature>
<reference evidence="3" key="1">
    <citation type="submission" date="2023-08" db="EMBL/GenBank/DDBJ databases">
        <title>A collection of bacterial strains from the Burkholderia cepacia Research Laboratory and Repository.</title>
        <authorList>
            <person name="Lipuma J."/>
            <person name="Spilker T."/>
        </authorList>
    </citation>
    <scope>NUCLEOTIDE SEQUENCE</scope>
    <source>
        <strain evidence="3">AU0862</strain>
    </source>
</reference>